<organism evidence="3 5">
    <name type="scientific">Ensete ventricosum</name>
    <name type="common">Abyssinian banana</name>
    <name type="synonym">Musa ensete</name>
    <dbReference type="NCBI Taxonomy" id="4639"/>
    <lineage>
        <taxon>Eukaryota</taxon>
        <taxon>Viridiplantae</taxon>
        <taxon>Streptophyta</taxon>
        <taxon>Embryophyta</taxon>
        <taxon>Tracheophyta</taxon>
        <taxon>Spermatophyta</taxon>
        <taxon>Magnoliopsida</taxon>
        <taxon>Liliopsida</taxon>
        <taxon>Zingiberales</taxon>
        <taxon>Musaceae</taxon>
        <taxon>Ensete</taxon>
    </lineage>
</organism>
<dbReference type="InterPro" id="IPR027482">
    <property type="entry name" value="Sec1-like_dom2"/>
</dbReference>
<dbReference type="InterPro" id="IPR036045">
    <property type="entry name" value="Sec1-like_sf"/>
</dbReference>
<gene>
    <name evidence="3" type="ORF">B296_00004850</name>
    <name evidence="4" type="ORF">BHM03_00004182</name>
</gene>
<dbReference type="SUPFAM" id="SSF56815">
    <property type="entry name" value="Sec1/munc18-like (SM) proteins"/>
    <property type="match status" value="1"/>
</dbReference>
<feature type="signal peptide" evidence="2">
    <location>
        <begin position="1"/>
        <end position="20"/>
    </location>
</feature>
<protein>
    <submittedName>
        <fullName evidence="3">Uncharacterized protein</fullName>
    </submittedName>
</protein>
<dbReference type="GO" id="GO:0016192">
    <property type="term" value="P:vesicle-mediated transport"/>
    <property type="evidence" value="ECO:0007669"/>
    <property type="project" value="InterPro"/>
</dbReference>
<evidence type="ECO:0000313" key="3">
    <source>
        <dbReference type="EMBL" id="RRT77972.1"/>
    </source>
</evidence>
<dbReference type="InterPro" id="IPR001619">
    <property type="entry name" value="Sec1-like"/>
</dbReference>
<dbReference type="AlphaFoldDB" id="A0A444FBC1"/>
<evidence type="ECO:0000256" key="2">
    <source>
        <dbReference type="SAM" id="SignalP"/>
    </source>
</evidence>
<comment type="similarity">
    <text evidence="1">Belongs to the STXBP/unc-18/SEC1 family.</text>
</comment>
<reference evidence="3" key="3">
    <citation type="submission" date="2018-09" db="EMBL/GenBank/DDBJ databases">
        <authorList>
            <person name="Harrison J."/>
            <person name="Moore K.A."/>
            <person name="Paszkiewicz K."/>
            <person name="Jones T."/>
            <person name="Grant M."/>
            <person name="Ambacheew D."/>
            <person name="Muzemil S."/>
            <person name="Studholme D."/>
        </authorList>
    </citation>
    <scope>NUCLEOTIDE SEQUENCE</scope>
</reference>
<feature type="chain" id="PRO_5042715116" evidence="2">
    <location>
        <begin position="21"/>
        <end position="155"/>
    </location>
</feature>
<dbReference type="Proteomes" id="UP000290560">
    <property type="component" value="Unassembled WGS sequence"/>
</dbReference>
<evidence type="ECO:0000313" key="4">
    <source>
        <dbReference type="EMBL" id="RZR71209.1"/>
    </source>
</evidence>
<reference evidence="4" key="2">
    <citation type="journal article" date="2018" name="Data Brief">
        <title>Genome sequence data from 17 accessions of Ensete ventricosum, a staple food crop for millions in Ethiopia.</title>
        <authorList>
            <person name="Yemataw Z."/>
            <person name="Muzemil S."/>
            <person name="Ambachew D."/>
            <person name="Tripathi L."/>
            <person name="Tesfaye K."/>
            <person name="Chala A."/>
            <person name="Farbos A."/>
            <person name="O'Neill P."/>
            <person name="Moore K."/>
            <person name="Grant M."/>
            <person name="Studholme D.J."/>
        </authorList>
    </citation>
    <scope>NUCLEOTIDE SEQUENCE [LARGE SCALE GENOMIC DNA]</scope>
    <source>
        <tissue evidence="4">Leaf</tissue>
    </source>
</reference>
<dbReference type="EMBL" id="KV875504">
    <property type="protein sequence ID" value="RZR71209.1"/>
    <property type="molecule type" value="Genomic_DNA"/>
</dbReference>
<dbReference type="Proteomes" id="UP000287651">
    <property type="component" value="Unassembled WGS sequence"/>
</dbReference>
<dbReference type="EMBL" id="AMZH03001789">
    <property type="protein sequence ID" value="RRT77972.1"/>
    <property type="molecule type" value="Genomic_DNA"/>
</dbReference>
<reference evidence="3 5" key="1">
    <citation type="journal article" date="2014" name="Agronomy (Basel)">
        <title>A Draft Genome Sequence for Ensete ventricosum, the Drought-Tolerant Tree Against Hunger.</title>
        <authorList>
            <person name="Harrison J."/>
            <person name="Moore K.A."/>
            <person name="Paszkiewicz K."/>
            <person name="Jones T."/>
            <person name="Grant M."/>
            <person name="Ambacheew D."/>
            <person name="Muzemil S."/>
            <person name="Studholme D.J."/>
        </authorList>
    </citation>
    <scope>NUCLEOTIDE SEQUENCE [LARGE SCALE GENOMIC DNA]</scope>
</reference>
<dbReference type="Pfam" id="PF00995">
    <property type="entry name" value="Sec1"/>
    <property type="match status" value="1"/>
</dbReference>
<dbReference type="Gene3D" id="3.40.50.1910">
    <property type="match status" value="1"/>
</dbReference>
<evidence type="ECO:0000313" key="5">
    <source>
        <dbReference type="Proteomes" id="UP000287651"/>
    </source>
</evidence>
<proteinExistence type="inferred from homology"/>
<name>A0A444FBC1_ENSVE</name>
<evidence type="ECO:0000256" key="1">
    <source>
        <dbReference type="ARBA" id="ARBA00009884"/>
    </source>
</evidence>
<accession>A0A444FBC1</accession>
<sequence length="155" mass="18036">MLKPFPVIMVLILTSQEFFADFCAIDPYHFTLNMQMNHIYMLPAVVDPPSSHSFCDRAVDGIAAVFLALKRRPVIRYQRTSDIAKRIAQETAVSKYHFLFLTATIVMLQKLMYEQESGLFDFRRTEFSPLLLVIDRRDDPVTPLLNQWTYQVNLT</sequence>
<keyword evidence="2" id="KW-0732">Signal</keyword>
<dbReference type="PANTHER" id="PTHR11679">
    <property type="entry name" value="VESICLE PROTEIN SORTING-ASSOCIATED"/>
    <property type="match status" value="1"/>
</dbReference>